<reference evidence="20" key="3">
    <citation type="submission" date="2025-09" db="UniProtKB">
        <authorList>
            <consortium name="Ensembl"/>
        </authorList>
    </citation>
    <scope>IDENTIFICATION</scope>
</reference>
<keyword evidence="8 18" id="KW-0808">Transferase</keyword>
<evidence type="ECO:0000256" key="11">
    <source>
        <dbReference type="ARBA" id="ARBA00022771"/>
    </source>
</evidence>
<keyword evidence="10 18" id="KW-0227">DNA damage</keyword>
<dbReference type="GO" id="GO:0005654">
    <property type="term" value="C:nucleoplasm"/>
    <property type="evidence" value="ECO:0007669"/>
    <property type="project" value="Ensembl"/>
</dbReference>
<name>A0A8B9Y4A2_BOSMU</name>
<proteinExistence type="inferred from homology"/>
<dbReference type="InterPro" id="IPR011513">
    <property type="entry name" value="Nse1"/>
</dbReference>
<evidence type="ECO:0000256" key="6">
    <source>
        <dbReference type="ARBA" id="ARBA00019422"/>
    </source>
</evidence>
<protein>
    <recommendedName>
        <fullName evidence="6 18">Non-structural maintenance of chromosomes element 1 homolog</fullName>
        <ecNumber evidence="5 18">2.3.2.27</ecNumber>
    </recommendedName>
</protein>
<dbReference type="Gene3D" id="1.10.10.10">
    <property type="entry name" value="Winged helix-like DNA-binding domain superfamily/Winged helix DNA-binding domain"/>
    <property type="match status" value="1"/>
</dbReference>
<dbReference type="GO" id="GO:0000724">
    <property type="term" value="P:double-strand break repair via homologous recombination"/>
    <property type="evidence" value="ECO:0007669"/>
    <property type="project" value="TreeGrafter"/>
</dbReference>
<evidence type="ECO:0000256" key="18">
    <source>
        <dbReference type="RuleBase" id="RU368018"/>
    </source>
</evidence>
<dbReference type="EC" id="2.3.2.27" evidence="5 18"/>
<reference evidence="20" key="2">
    <citation type="submission" date="2025-08" db="UniProtKB">
        <authorList>
            <consortium name="Ensembl"/>
        </authorList>
    </citation>
    <scope>IDENTIFICATION</scope>
</reference>
<comment type="subcellular location">
    <subcellularLocation>
        <location evidence="3">Chromosome</location>
        <location evidence="3">Telomere</location>
    </subcellularLocation>
    <subcellularLocation>
        <location evidence="2 18">Nucleus</location>
    </subcellularLocation>
</comment>
<keyword evidence="21" id="KW-1185">Reference proteome</keyword>
<keyword evidence="15 18" id="KW-0233">DNA recombination</keyword>
<comment type="function">
    <text evidence="18">RING-type zinc finger-containing E3 ubiquitin ligase that assembles with melanoma antigen protein (MAGE) to catalyze the direct transfer of ubiquitin from E2 ubiquitin-conjugating enzyme to a specific substrate. Involved in maintenance of genome integrity, DNA damage response and DNA repair.</text>
</comment>
<dbReference type="FunFam" id="1.10.10.10:FF:000270">
    <property type="entry name" value="Non-structural maintenance of chromosomes element 1 homolog"/>
    <property type="match status" value="1"/>
</dbReference>
<dbReference type="Gene3D" id="3.90.1150.220">
    <property type="match status" value="1"/>
</dbReference>
<dbReference type="InterPro" id="IPR036388">
    <property type="entry name" value="WH-like_DNA-bd_sf"/>
</dbReference>
<organism evidence="20 21">
    <name type="scientific">Bos mutus grunniens</name>
    <name type="common">Wild yak</name>
    <name type="synonym">Bos grunniens</name>
    <dbReference type="NCBI Taxonomy" id="30521"/>
    <lineage>
        <taxon>Eukaryota</taxon>
        <taxon>Metazoa</taxon>
        <taxon>Chordata</taxon>
        <taxon>Craniata</taxon>
        <taxon>Vertebrata</taxon>
        <taxon>Euteleostomi</taxon>
        <taxon>Mammalia</taxon>
        <taxon>Eutheria</taxon>
        <taxon>Laurasiatheria</taxon>
        <taxon>Artiodactyla</taxon>
        <taxon>Ruminantia</taxon>
        <taxon>Pecora</taxon>
        <taxon>Bovidae</taxon>
        <taxon>Bovinae</taxon>
        <taxon>Bos</taxon>
    </lineage>
</organism>
<evidence type="ECO:0000256" key="15">
    <source>
        <dbReference type="ARBA" id="ARBA00023172"/>
    </source>
</evidence>
<keyword evidence="9 18" id="KW-0479">Metal-binding</keyword>
<evidence type="ECO:0000256" key="1">
    <source>
        <dbReference type="ARBA" id="ARBA00000900"/>
    </source>
</evidence>
<reference evidence="20" key="1">
    <citation type="submission" date="2019-05" db="EMBL/GenBank/DDBJ databases">
        <authorList>
            <person name="Zhang S."/>
            <person name="Liu J."/>
        </authorList>
    </citation>
    <scope>NUCLEOTIDE SEQUENCE [LARGE SCALE GENOMIC DNA]</scope>
</reference>
<evidence type="ECO:0000256" key="19">
    <source>
        <dbReference type="SAM" id="MobiDB-lite"/>
    </source>
</evidence>
<evidence type="ECO:0000256" key="9">
    <source>
        <dbReference type="ARBA" id="ARBA00022723"/>
    </source>
</evidence>
<dbReference type="PANTHER" id="PTHR20973">
    <property type="entry name" value="NON-SMC ELEMENT 1-RELATED"/>
    <property type="match status" value="1"/>
</dbReference>
<evidence type="ECO:0000256" key="10">
    <source>
        <dbReference type="ARBA" id="ARBA00022763"/>
    </source>
</evidence>
<feature type="region of interest" description="Disordered" evidence="19">
    <location>
        <begin position="272"/>
        <end position="296"/>
    </location>
</feature>
<keyword evidence="13 18" id="KW-0862">Zinc</keyword>
<dbReference type="PANTHER" id="PTHR20973:SF0">
    <property type="entry name" value="NON-STRUCTURAL MAINTENANCE OF CHROMOSOMES ELEMENT 1 HOMOLOG"/>
    <property type="match status" value="1"/>
</dbReference>
<evidence type="ECO:0000313" key="20">
    <source>
        <dbReference type="Ensembl" id="ENSBGRP00000029626.1"/>
    </source>
</evidence>
<keyword evidence="11 18" id="KW-0863">Zinc-finger</keyword>
<evidence type="ECO:0000256" key="8">
    <source>
        <dbReference type="ARBA" id="ARBA00022679"/>
    </source>
</evidence>
<dbReference type="GO" id="GO:0030915">
    <property type="term" value="C:Smc5-Smc6 complex"/>
    <property type="evidence" value="ECO:0007669"/>
    <property type="project" value="UniProtKB-UniRule"/>
</dbReference>
<keyword evidence="14" id="KW-0779">Telomere</keyword>
<evidence type="ECO:0000256" key="2">
    <source>
        <dbReference type="ARBA" id="ARBA00004123"/>
    </source>
</evidence>
<keyword evidence="17 18" id="KW-0539">Nucleus</keyword>
<gene>
    <name evidence="20" type="primary">NSMCE1</name>
</gene>
<dbReference type="FunFam" id="3.90.1150.220:FF:000001">
    <property type="entry name" value="Non-structural maintenance of chromosomes element 1 homolog"/>
    <property type="match status" value="1"/>
</dbReference>
<evidence type="ECO:0000313" key="21">
    <source>
        <dbReference type="Proteomes" id="UP000694520"/>
    </source>
</evidence>
<evidence type="ECO:0000256" key="14">
    <source>
        <dbReference type="ARBA" id="ARBA00022895"/>
    </source>
</evidence>
<evidence type="ECO:0000256" key="3">
    <source>
        <dbReference type="ARBA" id="ARBA00004574"/>
    </source>
</evidence>
<evidence type="ECO:0000256" key="13">
    <source>
        <dbReference type="ARBA" id="ARBA00022833"/>
    </source>
</evidence>
<sequence length="389" mass="42926">MKIPRHHGNGAGCRTEVRHPMGGLDLRWQPMGAPYPRSPRLEGGAEPSFLPSSSSVWTALGRCAPPSMQGNTRRTGVMTDVHRRFLQLLMTHGVLEECDVKRLQKHCYKVHDCNATIEKLEDFINTINSVLESLYIEIKKGVTEDDGRPIYALVNLATTSVSKMASDFAENELDLFRKALELIIDSDTGFASSTNILNLVDQLKGKKMRKKEAEHVLQKFVQNKWLIEKEGEFTLHGRAILEMDQYIRETYPDAVKVCNICRSLLIQKSSTPKRRGRPVCPDRTKGPRGLGSTSQAPAFGGVTACPIWKRGISFTGSSSRPRPSCPGTVQALLTPHALFSAAQSPSSPRHSCPRTPAAAAGSTFLKSHCQFRIPGPSGFYSDVHCDVSI</sequence>
<dbReference type="GO" id="GO:0061630">
    <property type="term" value="F:ubiquitin protein ligase activity"/>
    <property type="evidence" value="ECO:0007669"/>
    <property type="project" value="UniProtKB-UniRule"/>
</dbReference>
<dbReference type="GeneTree" id="ENSGT00390000009084"/>
<evidence type="ECO:0000256" key="7">
    <source>
        <dbReference type="ARBA" id="ARBA00022454"/>
    </source>
</evidence>
<dbReference type="GO" id="GO:0046983">
    <property type="term" value="F:protein dimerization activity"/>
    <property type="evidence" value="ECO:0007669"/>
    <property type="project" value="Ensembl"/>
</dbReference>
<keyword evidence="16 18" id="KW-0234">DNA repair</keyword>
<evidence type="ECO:0000256" key="12">
    <source>
        <dbReference type="ARBA" id="ARBA00022786"/>
    </source>
</evidence>
<dbReference type="AlphaFoldDB" id="A0A8B9Y4A2"/>
<accession>A0A8B9Y4A2</accession>
<evidence type="ECO:0000256" key="17">
    <source>
        <dbReference type="ARBA" id="ARBA00023242"/>
    </source>
</evidence>
<keyword evidence="12 18" id="KW-0833">Ubl conjugation pathway</keyword>
<keyword evidence="7" id="KW-0158">Chromosome</keyword>
<evidence type="ECO:0000256" key="5">
    <source>
        <dbReference type="ARBA" id="ARBA00012483"/>
    </source>
</evidence>
<comment type="subunit">
    <text evidence="18">Component of the Smc5-Smc6 complex.</text>
</comment>
<dbReference type="Ensembl" id="ENSBGRT00000034307.1">
    <property type="protein sequence ID" value="ENSBGRP00000029626.1"/>
    <property type="gene ID" value="ENSBGRG00000018739.1"/>
</dbReference>
<comment type="catalytic activity">
    <reaction evidence="1 18">
        <text>S-ubiquitinyl-[E2 ubiquitin-conjugating enzyme]-L-cysteine + [acceptor protein]-L-lysine = [E2 ubiquitin-conjugating enzyme]-L-cysteine + N(6)-ubiquitinyl-[acceptor protein]-L-lysine.</text>
        <dbReference type="EC" id="2.3.2.27"/>
    </reaction>
</comment>
<dbReference type="Proteomes" id="UP000694520">
    <property type="component" value="Chromosome 26"/>
</dbReference>
<dbReference type="GO" id="GO:0000781">
    <property type="term" value="C:chromosome, telomeric region"/>
    <property type="evidence" value="ECO:0007669"/>
    <property type="project" value="UniProtKB-SubCell"/>
</dbReference>
<dbReference type="GO" id="GO:0008270">
    <property type="term" value="F:zinc ion binding"/>
    <property type="evidence" value="ECO:0007669"/>
    <property type="project" value="UniProtKB-KW"/>
</dbReference>
<comment type="similarity">
    <text evidence="4 18">Belongs to the NSE1 family.</text>
</comment>
<evidence type="ECO:0000256" key="16">
    <source>
        <dbReference type="ARBA" id="ARBA00023204"/>
    </source>
</evidence>
<dbReference type="Pfam" id="PF07574">
    <property type="entry name" value="SMC_Nse1"/>
    <property type="match status" value="1"/>
</dbReference>
<evidence type="ECO:0000256" key="4">
    <source>
        <dbReference type="ARBA" id="ARBA00010258"/>
    </source>
</evidence>